<proteinExistence type="predicted"/>
<gene>
    <name evidence="1" type="ORF">A2V72_02100</name>
</gene>
<dbReference type="AlphaFoldDB" id="A0A1G2DZA3"/>
<dbReference type="Proteomes" id="UP000178893">
    <property type="component" value="Unassembled WGS sequence"/>
</dbReference>
<dbReference type="EMBL" id="MHLW01000003">
    <property type="protein sequence ID" value="OGZ18381.1"/>
    <property type="molecule type" value="Genomic_DNA"/>
</dbReference>
<name>A0A1G2DZA3_9BACT</name>
<evidence type="ECO:0000313" key="2">
    <source>
        <dbReference type="Proteomes" id="UP000178893"/>
    </source>
</evidence>
<reference evidence="1 2" key="1">
    <citation type="journal article" date="2016" name="Nat. Commun.">
        <title>Thousands of microbial genomes shed light on interconnected biogeochemical processes in an aquifer system.</title>
        <authorList>
            <person name="Anantharaman K."/>
            <person name="Brown C.T."/>
            <person name="Hug L.A."/>
            <person name="Sharon I."/>
            <person name="Castelle C.J."/>
            <person name="Probst A.J."/>
            <person name="Thomas B.C."/>
            <person name="Singh A."/>
            <person name="Wilkins M.J."/>
            <person name="Karaoz U."/>
            <person name="Brodie E.L."/>
            <person name="Williams K.H."/>
            <person name="Hubbard S.S."/>
            <person name="Banfield J.F."/>
        </authorList>
    </citation>
    <scope>NUCLEOTIDE SEQUENCE [LARGE SCALE GENOMIC DNA]</scope>
</reference>
<accession>A0A1G2DZA3</accession>
<protein>
    <submittedName>
        <fullName evidence="1">Uncharacterized protein</fullName>
    </submittedName>
</protein>
<organism evidence="1 2">
    <name type="scientific">Candidatus Nealsonbacteria bacterium RBG_13_37_56</name>
    <dbReference type="NCBI Taxonomy" id="1801661"/>
    <lineage>
        <taxon>Bacteria</taxon>
        <taxon>Candidatus Nealsoniibacteriota</taxon>
    </lineage>
</organism>
<evidence type="ECO:0000313" key="1">
    <source>
        <dbReference type="EMBL" id="OGZ18381.1"/>
    </source>
</evidence>
<sequence>MANSSVKTNDTSNISKAQIRSAVIEVIREILDDPDYGLELTPYIVRRLKESLKSKKEGRLISFEEIKNKYQDKNK</sequence>
<comment type="caution">
    <text evidence="1">The sequence shown here is derived from an EMBL/GenBank/DDBJ whole genome shotgun (WGS) entry which is preliminary data.</text>
</comment>